<name>A0A1Y0EDL2_9RHOB</name>
<protein>
    <submittedName>
        <fullName evidence="1">Uncharacterized protein</fullName>
    </submittedName>
</protein>
<reference evidence="1 2" key="1">
    <citation type="submission" date="2017-05" db="EMBL/GenBank/DDBJ databases">
        <title>Genome Sequence of Loktanella vestfoldensis Strain SMR4r Isolated from a Culture of the Diatom Skeletonema marinoi.</title>
        <authorList>
            <person name="Topel M."/>
            <person name="Pinder M.I.M."/>
            <person name="Johansson O.N."/>
            <person name="Kourtchenko O."/>
            <person name="Godhe A."/>
            <person name="Clarke A.K."/>
        </authorList>
    </citation>
    <scope>NUCLEOTIDE SEQUENCE [LARGE SCALE GENOMIC DNA]</scope>
    <source>
        <strain evidence="1 2">SMR4r</strain>
    </source>
</reference>
<evidence type="ECO:0000313" key="1">
    <source>
        <dbReference type="EMBL" id="ARU01693.1"/>
    </source>
</evidence>
<proteinExistence type="predicted"/>
<dbReference type="EMBL" id="CP021431">
    <property type="protein sequence ID" value="ARU01693.1"/>
    <property type="molecule type" value="Genomic_DNA"/>
</dbReference>
<dbReference type="Proteomes" id="UP000195273">
    <property type="component" value="Chromosome"/>
</dbReference>
<dbReference type="KEGG" id="lvs:LOKVESSMR4R_02389"/>
<gene>
    <name evidence="1" type="ORF">LOKVESSMR4R_02389</name>
</gene>
<keyword evidence="2" id="KW-1185">Reference proteome</keyword>
<organism evidence="1 2">
    <name type="scientific">Yoonia vestfoldensis</name>
    <dbReference type="NCBI Taxonomy" id="245188"/>
    <lineage>
        <taxon>Bacteria</taxon>
        <taxon>Pseudomonadati</taxon>
        <taxon>Pseudomonadota</taxon>
        <taxon>Alphaproteobacteria</taxon>
        <taxon>Rhodobacterales</taxon>
        <taxon>Paracoccaceae</taxon>
        <taxon>Yoonia</taxon>
    </lineage>
</organism>
<dbReference type="AlphaFoldDB" id="A0A1Y0EDL2"/>
<evidence type="ECO:0000313" key="2">
    <source>
        <dbReference type="Proteomes" id="UP000195273"/>
    </source>
</evidence>
<sequence length="69" mass="7646">MLTELSVKALHLPYQRLTIVEQGQPRASGMLRRIAGLDQMVRRMKLDVIGLQDGGLTVFIRRGAGSARV</sequence>
<accession>A0A1Y0EDL2</accession>